<proteinExistence type="predicted"/>
<evidence type="ECO:0000313" key="1">
    <source>
        <dbReference type="EMBL" id="KAF7233606.1"/>
    </source>
</evidence>
<protein>
    <submittedName>
        <fullName evidence="1">Uncharacterized protein</fullName>
    </submittedName>
</protein>
<gene>
    <name evidence="1" type="ORF">EG68_10260</name>
</gene>
<organism evidence="1 2">
    <name type="scientific">Paragonimus skrjabini miyazakii</name>
    <dbReference type="NCBI Taxonomy" id="59628"/>
    <lineage>
        <taxon>Eukaryota</taxon>
        <taxon>Metazoa</taxon>
        <taxon>Spiralia</taxon>
        <taxon>Lophotrochozoa</taxon>
        <taxon>Platyhelminthes</taxon>
        <taxon>Trematoda</taxon>
        <taxon>Digenea</taxon>
        <taxon>Plagiorchiida</taxon>
        <taxon>Troglotremata</taxon>
        <taxon>Troglotrematidae</taxon>
        <taxon>Paragonimus</taxon>
    </lineage>
</organism>
<sequence length="117" mass="14200">WFALYEYLYCWFFKSIFYTSQFQNQDGQRDVEVMSWYAEQKRQNYTYWIKSSQPVKFHWIFEKNVANDTKDLAFLHDHVRIYQIEVTNAKKLSIIGCRTCLKGVKDGKQVIENVFFV</sequence>
<evidence type="ECO:0000313" key="2">
    <source>
        <dbReference type="Proteomes" id="UP000822476"/>
    </source>
</evidence>
<reference evidence="1" key="1">
    <citation type="submission" date="2019-07" db="EMBL/GenBank/DDBJ databases">
        <title>Annotation for the trematode Paragonimus miyazaki's.</title>
        <authorList>
            <person name="Choi Y.-J."/>
        </authorList>
    </citation>
    <scope>NUCLEOTIDE SEQUENCE</scope>
    <source>
        <strain evidence="1">Japan</strain>
    </source>
</reference>
<name>A0A8S9YBJ2_9TREM</name>
<comment type="caution">
    <text evidence="1">The sequence shown here is derived from an EMBL/GenBank/DDBJ whole genome shotgun (WGS) entry which is preliminary data.</text>
</comment>
<feature type="non-terminal residue" evidence="1">
    <location>
        <position position="1"/>
    </location>
</feature>
<dbReference type="Proteomes" id="UP000822476">
    <property type="component" value="Unassembled WGS sequence"/>
</dbReference>
<keyword evidence="2" id="KW-1185">Reference proteome</keyword>
<dbReference type="EMBL" id="JTDE01020942">
    <property type="protein sequence ID" value="KAF7233606.1"/>
    <property type="molecule type" value="Genomic_DNA"/>
</dbReference>
<accession>A0A8S9YBJ2</accession>
<dbReference type="AlphaFoldDB" id="A0A8S9YBJ2"/>